<evidence type="ECO:0000313" key="5">
    <source>
        <dbReference type="Proteomes" id="UP000568696"/>
    </source>
</evidence>
<feature type="compositionally biased region" description="Basic and acidic residues" evidence="1">
    <location>
        <begin position="130"/>
        <end position="155"/>
    </location>
</feature>
<dbReference type="InterPro" id="IPR022062">
    <property type="entry name" value="DUF3618"/>
</dbReference>
<reference evidence="3" key="1">
    <citation type="submission" date="2017-04" db="EMBL/GenBank/DDBJ databases">
        <authorList>
            <person name="Afonso C.L."/>
            <person name="Miller P.J."/>
            <person name="Scott M.A."/>
            <person name="Spackman E."/>
            <person name="Goraichik I."/>
            <person name="Dimitrov K.M."/>
            <person name="Suarez D.L."/>
            <person name="Swayne D.E."/>
        </authorList>
    </citation>
    <scope>NUCLEOTIDE SEQUENCE [LARGE SCALE GENOMIC DNA]</scope>
    <source>
        <strain evidence="3">VDS</strain>
    </source>
</reference>
<dbReference type="OrthoDB" id="3218417at2"/>
<dbReference type="Pfam" id="PF12277">
    <property type="entry name" value="DUF3618"/>
    <property type="match status" value="1"/>
</dbReference>
<feature type="region of interest" description="Disordered" evidence="1">
    <location>
        <begin position="130"/>
        <end position="209"/>
    </location>
</feature>
<dbReference type="Proteomes" id="UP000568696">
    <property type="component" value="Unassembled WGS sequence"/>
</dbReference>
<name>A0A1X7HWA5_9CORY</name>
<proteinExistence type="predicted"/>
<accession>A0A1X7HWA5</accession>
<reference evidence="2 5" key="3">
    <citation type="journal article" date="2020" name="Biotechnol. Biofuels">
        <title>New insights from the biogas microbiome by comprehensive genome-resolved metagenomics of nearly 1600 species originating from multiple anaerobic digesters.</title>
        <authorList>
            <person name="Campanaro S."/>
            <person name="Treu L."/>
            <person name="Rodriguez-R L.M."/>
            <person name="Kovalovszki A."/>
            <person name="Ziels R.M."/>
            <person name="Maus I."/>
            <person name="Zhu X."/>
            <person name="Kougias P.G."/>
            <person name="Basile A."/>
            <person name="Luo G."/>
            <person name="Schluter A."/>
            <person name="Konstantinidis K.T."/>
            <person name="Angelidaki I."/>
        </authorList>
    </citation>
    <scope>NUCLEOTIDE SEQUENCE [LARGE SCALE GENOMIC DNA]</scope>
    <source>
        <strain evidence="2">AS23ysBPME_344</strain>
    </source>
</reference>
<protein>
    <submittedName>
        <fullName evidence="2">DUF3618 domain-containing protein</fullName>
    </submittedName>
</protein>
<feature type="compositionally biased region" description="Basic and acidic residues" evidence="1">
    <location>
        <begin position="168"/>
        <end position="197"/>
    </location>
</feature>
<sequence>MTNNPEEIRANIERTRGDLGRDVDALAEKVDPNRIVDRQTERLRSRWTDVRESIFGSDDTGTEDPLNYYRHEEDEQGRMSRFADEAGDAARRAPRTVKRRVRGNPLAAGAIALGAGWLLGSLLPSSRQEQEAAEEVRRRAEPLVDEAKSVARDMGDSLQPQAEQAVADVRRSATESFDRVKAEGQHRVADVQEDTKRAAGNVRDTAQDN</sequence>
<evidence type="ECO:0000256" key="1">
    <source>
        <dbReference type="SAM" id="MobiDB-lite"/>
    </source>
</evidence>
<gene>
    <name evidence="2" type="ORF">GX356_02295</name>
    <name evidence="3" type="ORF">SAMN06295981_0043</name>
</gene>
<reference evidence="4" key="2">
    <citation type="submission" date="2017-04" db="EMBL/GenBank/DDBJ databases">
        <authorList>
            <person name="Varghese N."/>
            <person name="Submissions S."/>
        </authorList>
    </citation>
    <scope>NUCLEOTIDE SEQUENCE [LARGE SCALE GENOMIC DNA]</scope>
    <source>
        <strain evidence="4">VDS</strain>
    </source>
</reference>
<dbReference type="AlphaFoldDB" id="A0A1X7HWA5"/>
<keyword evidence="4" id="KW-1185">Reference proteome</keyword>
<dbReference type="EMBL" id="JAAYSN010000050">
    <property type="protein sequence ID" value="NLP38542.1"/>
    <property type="molecule type" value="Genomic_DNA"/>
</dbReference>
<evidence type="ECO:0000313" key="4">
    <source>
        <dbReference type="Proteomes" id="UP000193309"/>
    </source>
</evidence>
<evidence type="ECO:0000313" key="3">
    <source>
        <dbReference type="EMBL" id="SMG05699.1"/>
    </source>
</evidence>
<dbReference type="EMBL" id="FXAR01000001">
    <property type="protein sequence ID" value="SMG05699.1"/>
    <property type="molecule type" value="Genomic_DNA"/>
</dbReference>
<dbReference type="Proteomes" id="UP000193309">
    <property type="component" value="Unassembled WGS sequence"/>
</dbReference>
<evidence type="ECO:0000313" key="2">
    <source>
        <dbReference type="EMBL" id="NLP38542.1"/>
    </source>
</evidence>
<dbReference type="RefSeq" id="WP_085548260.1">
    <property type="nucleotide sequence ID" value="NZ_FXAR01000001.1"/>
</dbReference>
<dbReference type="STRING" id="1610489.SAMN06295981_0043"/>
<organism evidence="3 4">
    <name type="scientific">Corynebacterium pollutisoli</name>
    <dbReference type="NCBI Taxonomy" id="1610489"/>
    <lineage>
        <taxon>Bacteria</taxon>
        <taxon>Bacillati</taxon>
        <taxon>Actinomycetota</taxon>
        <taxon>Actinomycetes</taxon>
        <taxon>Mycobacteriales</taxon>
        <taxon>Corynebacteriaceae</taxon>
        <taxon>Corynebacterium</taxon>
    </lineage>
</organism>